<sequence length="333" mass="37296">MKKRHLLIAGLACMMILGACNNDDAGSSGQAVVEVDGHEISDAEFVDMLKERYGEAILQELVQRHLISQAADSVEIPQEEIDEELETFKSQIGVETDDEMLDALSNQFGITVENKEEFVNEYILPPLVLEKLAVEGVEITDEEKQAYFDENRDSLIEVEASHILVEDEETAEEVLDRLEAGDDFAELASEYSVDPSAEANNGDLGFFGKGDMVPEFEEAAFNMEIDEVSEPVESTYGYHIILVTDRKDSYEELEEKIHDTLMRERSRTQEEVLRDLLAQADINVLDDQFEGLFDLPDAPPVEDTPEIDGEDASDEAEDQAEDADENAEEEDES</sequence>
<evidence type="ECO:0000256" key="4">
    <source>
        <dbReference type="ARBA" id="ARBA00022475"/>
    </source>
</evidence>
<name>A0A0M0KMA4_ALKHA</name>
<feature type="domain" description="PpiC" evidence="14">
    <location>
        <begin position="155"/>
        <end position="245"/>
    </location>
</feature>
<dbReference type="RefSeq" id="WP_053431628.1">
    <property type="nucleotide sequence ID" value="NZ_CP040441.1"/>
</dbReference>
<dbReference type="PANTHER" id="PTHR47245:SF1">
    <property type="entry name" value="FOLDASE PROTEIN PRSA"/>
    <property type="match status" value="1"/>
</dbReference>
<evidence type="ECO:0000256" key="13">
    <source>
        <dbReference type="SAM" id="SignalP"/>
    </source>
</evidence>
<comment type="catalytic activity">
    <reaction evidence="1 11">
        <text>[protein]-peptidylproline (omega=180) = [protein]-peptidylproline (omega=0)</text>
        <dbReference type="Rhea" id="RHEA:16237"/>
        <dbReference type="Rhea" id="RHEA-COMP:10747"/>
        <dbReference type="Rhea" id="RHEA-COMP:10748"/>
        <dbReference type="ChEBI" id="CHEBI:83833"/>
        <dbReference type="ChEBI" id="CHEBI:83834"/>
        <dbReference type="EC" id="5.2.1.8"/>
    </reaction>
</comment>
<feature type="signal peptide" evidence="13">
    <location>
        <begin position="1"/>
        <end position="21"/>
    </location>
</feature>
<evidence type="ECO:0000256" key="7">
    <source>
        <dbReference type="ARBA" id="ARBA00023136"/>
    </source>
</evidence>
<evidence type="ECO:0000256" key="2">
    <source>
        <dbReference type="ARBA" id="ARBA00004193"/>
    </source>
</evidence>
<dbReference type="SUPFAM" id="SSF109998">
    <property type="entry name" value="Triger factor/SurA peptide-binding domain-like"/>
    <property type="match status" value="1"/>
</dbReference>
<dbReference type="InterPro" id="IPR000297">
    <property type="entry name" value="PPIase_PpiC"/>
</dbReference>
<dbReference type="InterPro" id="IPR023059">
    <property type="entry name" value="Foldase_PrsA"/>
</dbReference>
<dbReference type="InterPro" id="IPR050245">
    <property type="entry name" value="PrsA_foldase"/>
</dbReference>
<dbReference type="Gene3D" id="3.10.50.40">
    <property type="match status" value="1"/>
</dbReference>
<evidence type="ECO:0000256" key="6">
    <source>
        <dbReference type="ARBA" id="ARBA00023110"/>
    </source>
</evidence>
<dbReference type="AlphaFoldDB" id="A0A0M0KMA4"/>
<proteinExistence type="inferred from homology"/>
<evidence type="ECO:0000256" key="5">
    <source>
        <dbReference type="ARBA" id="ARBA00022729"/>
    </source>
</evidence>
<protein>
    <recommendedName>
        <fullName evidence="11">Foldase protein PrsA</fullName>
        <ecNumber evidence="11">5.2.1.8</ecNumber>
    </recommendedName>
</protein>
<dbReference type="GO" id="GO:0005886">
    <property type="term" value="C:plasma membrane"/>
    <property type="evidence" value="ECO:0007669"/>
    <property type="project" value="UniProtKB-SubCell"/>
</dbReference>
<organism evidence="15">
    <name type="scientific">Halalkalibacterium halodurans</name>
    <name type="common">Bacillus halodurans</name>
    <dbReference type="NCBI Taxonomy" id="86665"/>
    <lineage>
        <taxon>Bacteria</taxon>
        <taxon>Bacillati</taxon>
        <taxon>Bacillota</taxon>
        <taxon>Bacilli</taxon>
        <taxon>Bacillales</taxon>
        <taxon>Bacillaceae</taxon>
        <taxon>Halalkalibacterium (ex Joshi et al. 2022)</taxon>
    </lineage>
</organism>
<evidence type="ECO:0000256" key="3">
    <source>
        <dbReference type="ARBA" id="ARBA00006071"/>
    </source>
</evidence>
<evidence type="ECO:0000256" key="11">
    <source>
        <dbReference type="HAMAP-Rule" id="MF_01145"/>
    </source>
</evidence>
<accession>A0A4Y7X2G5</accession>
<dbReference type="GeneID" id="87596800"/>
<dbReference type="PATRIC" id="fig|136160.3.peg.3147"/>
<comment type="subcellular location">
    <subcellularLocation>
        <location evidence="2 11">Cell membrane</location>
        <topology evidence="2 11">Lipid-anchor</topology>
    </subcellularLocation>
</comment>
<evidence type="ECO:0000259" key="14">
    <source>
        <dbReference type="PROSITE" id="PS50198"/>
    </source>
</evidence>
<keyword evidence="6 11" id="KW-0697">Rotamase</keyword>
<evidence type="ECO:0000256" key="1">
    <source>
        <dbReference type="ARBA" id="ARBA00000971"/>
    </source>
</evidence>
<evidence type="ECO:0000313" key="15">
    <source>
        <dbReference type="EMBL" id="KOO39752.1"/>
    </source>
</evidence>
<keyword evidence="7 11" id="KW-0472">Membrane</keyword>
<dbReference type="PANTHER" id="PTHR47245">
    <property type="entry name" value="PEPTIDYLPROLYL ISOMERASE"/>
    <property type="match status" value="1"/>
</dbReference>
<evidence type="ECO:0000256" key="10">
    <source>
        <dbReference type="ARBA" id="ARBA00023288"/>
    </source>
</evidence>
<feature type="chain" id="PRO_5044367241" description="Foldase protein PrsA" evidence="13">
    <location>
        <begin position="22"/>
        <end position="333"/>
    </location>
</feature>
<keyword evidence="10 11" id="KW-0449">Lipoprotein</keyword>
<keyword evidence="8 11" id="KW-0564">Palmitate</keyword>
<evidence type="ECO:0000256" key="9">
    <source>
        <dbReference type="ARBA" id="ARBA00023235"/>
    </source>
</evidence>
<comment type="caution">
    <text evidence="15">The sequence shown here is derived from an EMBL/GenBank/DDBJ whole genome shotgun (WGS) entry which is preliminary data.</text>
</comment>
<comment type="similarity">
    <text evidence="3 11">Belongs to the PrsA family.</text>
</comment>
<dbReference type="HAMAP" id="MF_01145">
    <property type="entry name" value="Foldase_PrsA"/>
    <property type="match status" value="1"/>
</dbReference>
<feature type="compositionally biased region" description="Acidic residues" evidence="12">
    <location>
        <begin position="303"/>
        <end position="333"/>
    </location>
</feature>
<keyword evidence="4 11" id="KW-1003">Cell membrane</keyword>
<evidence type="ECO:0000256" key="12">
    <source>
        <dbReference type="SAM" id="MobiDB-lite"/>
    </source>
</evidence>
<dbReference type="GO" id="GO:0006457">
    <property type="term" value="P:protein folding"/>
    <property type="evidence" value="ECO:0007669"/>
    <property type="project" value="UniProtKB-UniRule"/>
</dbReference>
<dbReference type="PROSITE" id="PS50198">
    <property type="entry name" value="PPIC_PPIASE_2"/>
    <property type="match status" value="1"/>
</dbReference>
<dbReference type="InterPro" id="IPR027304">
    <property type="entry name" value="Trigger_fact/SurA_dom_sf"/>
</dbReference>
<evidence type="ECO:0000256" key="8">
    <source>
        <dbReference type="ARBA" id="ARBA00023139"/>
    </source>
</evidence>
<dbReference type="Pfam" id="PF13616">
    <property type="entry name" value="Rotamase_3"/>
    <property type="match status" value="1"/>
</dbReference>
<dbReference type="SUPFAM" id="SSF54534">
    <property type="entry name" value="FKBP-like"/>
    <property type="match status" value="1"/>
</dbReference>
<accession>A0A0M0KMA4</accession>
<dbReference type="PROSITE" id="PS51257">
    <property type="entry name" value="PROKAR_LIPOPROTEIN"/>
    <property type="match status" value="1"/>
</dbReference>
<keyword evidence="9 11" id="KW-0413">Isomerase</keyword>
<dbReference type="InterPro" id="IPR046357">
    <property type="entry name" value="PPIase_dom_sf"/>
</dbReference>
<dbReference type="GO" id="GO:0003755">
    <property type="term" value="F:peptidyl-prolyl cis-trans isomerase activity"/>
    <property type="evidence" value="ECO:0007669"/>
    <property type="project" value="UniProtKB-UniRule"/>
</dbReference>
<keyword evidence="5 11" id="KW-0732">Signal</keyword>
<gene>
    <name evidence="11" type="primary">prsA</name>
    <name evidence="15" type="ORF">AMD02_13510</name>
</gene>
<feature type="region of interest" description="Disordered" evidence="12">
    <location>
        <begin position="291"/>
        <end position="333"/>
    </location>
</feature>
<dbReference type="EMBL" id="LILD01000001">
    <property type="protein sequence ID" value="KOO39752.1"/>
    <property type="molecule type" value="Genomic_DNA"/>
</dbReference>
<comment type="function">
    <text evidence="11">Plays a major role in protein secretion by helping the post-translocational extracellular folding of several secreted proteins.</text>
</comment>
<reference evidence="15" key="1">
    <citation type="submission" date="2015-08" db="EMBL/GenBank/DDBJ databases">
        <title>Complete DNA Sequence of Pseudomonas syringae pv. actinidiae, the Causal Agent of Kiwifruit Canker Disease.</title>
        <authorList>
            <person name="Rikkerink E.H.A."/>
            <person name="Fineran P.C."/>
        </authorList>
    </citation>
    <scope>NUCLEOTIDE SEQUENCE</scope>
    <source>
        <strain evidence="15">DSM 13666</strain>
    </source>
</reference>
<dbReference type="EC" id="5.2.1.8" evidence="11"/>